<feature type="compositionally biased region" description="Basic residues" evidence="5">
    <location>
        <begin position="38"/>
        <end position="49"/>
    </location>
</feature>
<evidence type="ECO:0000256" key="2">
    <source>
        <dbReference type="ARBA" id="ARBA00022801"/>
    </source>
</evidence>
<comment type="similarity">
    <text evidence="3">Belongs to the PTH2 family.</text>
</comment>
<keyword evidence="2 6" id="KW-0378">Hydrolase</keyword>
<gene>
    <name evidence="6" type="ORF">DJ70_07980</name>
</gene>
<dbReference type="PANTHER" id="PTHR12649">
    <property type="entry name" value="PEPTIDYL-TRNA HYDROLASE 2"/>
    <property type="match status" value="1"/>
</dbReference>
<accession>A0A256IJF5</accession>
<comment type="caution">
    <text evidence="6">The sequence shown here is derived from an EMBL/GenBank/DDBJ whole genome shotgun (WGS) entry which is preliminary data.</text>
</comment>
<evidence type="ECO:0000256" key="5">
    <source>
        <dbReference type="SAM" id="MobiDB-lite"/>
    </source>
</evidence>
<dbReference type="EC" id="3.1.1.29" evidence="1"/>
<feature type="region of interest" description="Disordered" evidence="5">
    <location>
        <begin position="1"/>
        <end position="49"/>
    </location>
</feature>
<keyword evidence="7" id="KW-1185">Reference proteome</keyword>
<organism evidence="6 7">
    <name type="scientific">Halorubrum halodurans</name>
    <dbReference type="NCBI Taxonomy" id="1383851"/>
    <lineage>
        <taxon>Archaea</taxon>
        <taxon>Methanobacteriati</taxon>
        <taxon>Methanobacteriota</taxon>
        <taxon>Stenosarchaea group</taxon>
        <taxon>Halobacteria</taxon>
        <taxon>Halobacteriales</taxon>
        <taxon>Haloferacaceae</taxon>
        <taxon>Halorubrum</taxon>
    </lineage>
</organism>
<protein>
    <recommendedName>
        <fullName evidence="1">peptidyl-tRNA hydrolase</fullName>
        <ecNumber evidence="1">3.1.1.29</ecNumber>
    </recommendedName>
</protein>
<dbReference type="GO" id="GO:0005829">
    <property type="term" value="C:cytosol"/>
    <property type="evidence" value="ECO:0007669"/>
    <property type="project" value="TreeGrafter"/>
</dbReference>
<name>A0A256IJF5_9EURY</name>
<dbReference type="PANTHER" id="PTHR12649:SF11">
    <property type="entry name" value="PEPTIDYL-TRNA HYDROLASE 2, MITOCHONDRIAL"/>
    <property type="match status" value="1"/>
</dbReference>
<dbReference type="GO" id="GO:0004045">
    <property type="term" value="F:peptidyl-tRNA hydrolase activity"/>
    <property type="evidence" value="ECO:0007669"/>
    <property type="project" value="UniProtKB-EC"/>
</dbReference>
<dbReference type="Proteomes" id="UP000216308">
    <property type="component" value="Unassembled WGS sequence"/>
</dbReference>
<dbReference type="InterPro" id="IPR023476">
    <property type="entry name" value="Pep_tRNA_hydro_II_dom_sf"/>
</dbReference>
<feature type="compositionally biased region" description="Basic and acidic residues" evidence="5">
    <location>
        <begin position="14"/>
        <end position="27"/>
    </location>
</feature>
<dbReference type="NCBIfam" id="TIGR00283">
    <property type="entry name" value="arch_pth2"/>
    <property type="match status" value="1"/>
</dbReference>
<evidence type="ECO:0000313" key="7">
    <source>
        <dbReference type="Proteomes" id="UP000216308"/>
    </source>
</evidence>
<evidence type="ECO:0000256" key="1">
    <source>
        <dbReference type="ARBA" id="ARBA00013260"/>
    </source>
</evidence>
<dbReference type="Gene3D" id="3.40.1490.10">
    <property type="entry name" value="Bit1"/>
    <property type="match status" value="1"/>
</dbReference>
<dbReference type="SUPFAM" id="SSF102462">
    <property type="entry name" value="Peptidyl-tRNA hydrolase II"/>
    <property type="match status" value="1"/>
</dbReference>
<dbReference type="Pfam" id="PF01981">
    <property type="entry name" value="PTH2"/>
    <property type="match status" value="1"/>
</dbReference>
<proteinExistence type="inferred from homology"/>
<sequence length="160" mass="16969">MATHAPRPAPTRPANREHVPVDADTRTHVKTNAATHQHEHRHRRRRRGLKQAIIRTDLDLTAGKAAVQAAHASLWAANNTGPDIRNEWETGLAAKIVLGCSDVTELNDLVGTADKQGLPTATVDDAGRTEINAGTRTAAAIGPAASDAIGTVTGTQPLYK</sequence>
<evidence type="ECO:0000256" key="4">
    <source>
        <dbReference type="ARBA" id="ARBA00048707"/>
    </source>
</evidence>
<evidence type="ECO:0000256" key="3">
    <source>
        <dbReference type="ARBA" id="ARBA00038050"/>
    </source>
</evidence>
<dbReference type="InterPro" id="IPR002833">
    <property type="entry name" value="PTH2"/>
</dbReference>
<dbReference type="EMBL" id="NHPJ01000081">
    <property type="protein sequence ID" value="OYR56644.1"/>
    <property type="molecule type" value="Genomic_DNA"/>
</dbReference>
<dbReference type="AlphaFoldDB" id="A0A256IJF5"/>
<reference evidence="6 7" key="1">
    <citation type="journal article" date="2014" name="Front. Microbiol.">
        <title>Population and genomic analysis of the genus Halorubrum.</title>
        <authorList>
            <person name="Fullmer M.S."/>
            <person name="Soucy S.M."/>
            <person name="Swithers K.S."/>
            <person name="Makkay A.M."/>
            <person name="Wheeler R."/>
            <person name="Ventosa A."/>
            <person name="Gogarten J.P."/>
            <person name="Papke R.T."/>
        </authorList>
    </citation>
    <scope>NUCLEOTIDE SEQUENCE [LARGE SCALE GENOMIC DNA]</scope>
    <source>
        <strain evidence="6 7">Cb34</strain>
    </source>
</reference>
<evidence type="ECO:0000313" key="6">
    <source>
        <dbReference type="EMBL" id="OYR56644.1"/>
    </source>
</evidence>
<comment type="catalytic activity">
    <reaction evidence="4">
        <text>an N-acyl-L-alpha-aminoacyl-tRNA + H2O = an N-acyl-L-amino acid + a tRNA + H(+)</text>
        <dbReference type="Rhea" id="RHEA:54448"/>
        <dbReference type="Rhea" id="RHEA-COMP:10123"/>
        <dbReference type="Rhea" id="RHEA-COMP:13883"/>
        <dbReference type="ChEBI" id="CHEBI:15377"/>
        <dbReference type="ChEBI" id="CHEBI:15378"/>
        <dbReference type="ChEBI" id="CHEBI:59874"/>
        <dbReference type="ChEBI" id="CHEBI:78442"/>
        <dbReference type="ChEBI" id="CHEBI:138191"/>
        <dbReference type="EC" id="3.1.1.29"/>
    </reaction>
</comment>